<dbReference type="SUPFAM" id="SSF89009">
    <property type="entry name" value="GAT-like domain"/>
    <property type="match status" value="1"/>
</dbReference>
<keyword evidence="4" id="KW-0254">Endocytosis</keyword>
<dbReference type="PANTHER" id="PTHR22951:SF75">
    <property type="entry name" value="CLATHRIN COAT ASSEMBLY PROTEIN AP180"/>
    <property type="match status" value="1"/>
</dbReference>
<dbReference type="FunFam" id="1.25.40.90:FF:000019">
    <property type="entry name" value="Clathrin coat assembly protein"/>
    <property type="match status" value="1"/>
</dbReference>
<dbReference type="InterPro" id="IPR008942">
    <property type="entry name" value="ENTH_VHS"/>
</dbReference>
<dbReference type="GO" id="GO:0006900">
    <property type="term" value="P:vesicle budding from membrane"/>
    <property type="evidence" value="ECO:0000318"/>
    <property type="project" value="GO_Central"/>
</dbReference>
<dbReference type="Gene3D" id="1.25.40.90">
    <property type="match status" value="1"/>
</dbReference>
<feature type="domain" description="ENTH" evidence="10">
    <location>
        <begin position="115"/>
        <end position="251"/>
    </location>
</feature>
<dbReference type="Proteomes" id="UP000006882">
    <property type="component" value="Chromosome G3"/>
</dbReference>
<name>A0A251Q3C2_PRUPE</name>
<dbReference type="CDD" id="cd16987">
    <property type="entry name" value="ANTH_N_AP180_plant"/>
    <property type="match status" value="1"/>
</dbReference>
<feature type="compositionally biased region" description="Basic and acidic residues" evidence="9">
    <location>
        <begin position="488"/>
        <end position="502"/>
    </location>
</feature>
<evidence type="ECO:0000259" key="10">
    <source>
        <dbReference type="PROSITE" id="PS50942"/>
    </source>
</evidence>
<dbReference type="FunFam" id="1.20.58.150:FF:000005">
    <property type="entry name" value="putative clathrin assembly protein At2g25430"/>
    <property type="match status" value="1"/>
</dbReference>
<keyword evidence="5" id="KW-0333">Golgi apparatus</keyword>
<evidence type="ECO:0000256" key="2">
    <source>
        <dbReference type="ARBA" id="ARBA00004555"/>
    </source>
</evidence>
<dbReference type="GO" id="GO:0030136">
    <property type="term" value="C:clathrin-coated vesicle"/>
    <property type="evidence" value="ECO:0000318"/>
    <property type="project" value="GO_Central"/>
</dbReference>
<feature type="region of interest" description="Disordered" evidence="9">
    <location>
        <begin position="408"/>
        <end position="445"/>
    </location>
</feature>
<sequence length="924" mass="102713">MTWSIKQVRVSVTSTNNKRVSRPFPPLLSSPLFSTTQNNSKPHHPSHSSSQNQKLVPLIKIRIPKIPTKNLLFSTKNTLKKQKLIHDPKLLTMPSKLKKAIGAVKDQTSISLAKVSNTNSANLEVTVLKATSHDVVPIEDKYVQEILTLISSNKSYASSCAQAIARRIGKTRDWIVALKSLMLVLRIFQDGDPYFPIEVLHAMKRGAKILNLSNFRDDSNSCPWDFTAFVRTFALYLDERLDCFLTGKLQRRFTYQRDQEYNSSRRSRRSNDPVAVVRDMKPAMLLDRIHYWQKLLDRAMATTPTGAARTNRLVLISLYAIVQETYDLYRDISDGLALLLDSFFQLQYQSCVNAFHACVKASKQFEELSAFYGTCKSLGVGRTSEYPSVQKISEELLETLQEFLKDQASFPSRSPPTHLTAKGSKNKGLSLEQSEFPSSEQFETASEKGSAFSSACTSLEDLMSVCDQNGNVSPSWSVEQEFYNSEEQPEKPAEDGLARRTNENGSNQSSPESFNHVSFDGFPPQSQPQPQPQPDQIKQEELVGVDDQEGAKQGWELVLFESANNQTPLQTSSPNLPIDSSNLDSLFQNSSVPQHNYNPFLDDPVPFDSFAASSNPSATASNGFGNLGEDDLFSFPSTMLVVAPTFPGQNLKETTTFGANNSNESADVTPFPAQSSNNSTMALTFLAQSPKESEMSPSLWPRRANESTTMATAFCAQSQREMTIAPTFCVRSTNEVGEQSPKENTILMPPPTFHARDTNGSAISPTFCAQNPQESRMPPNFNESVVPTFRAQNRNDKTMAPTFTAVARDNESVVPTYGVHNRSDTAMAPTFGAHNRSDTAMAPTFQADEPNEFIAAPTFFARSEMKTRGALPNVENNDPFATFFSKVTTPSEPVCNGLVNQESLLHQQRLWLEQQNKIIAKHMS</sequence>
<feature type="compositionally biased region" description="Low complexity" evidence="9">
    <location>
        <begin position="29"/>
        <end position="40"/>
    </location>
</feature>
<evidence type="ECO:0000256" key="7">
    <source>
        <dbReference type="ARBA" id="ARBA00023176"/>
    </source>
</evidence>
<evidence type="ECO:0000256" key="1">
    <source>
        <dbReference type="ARBA" id="ARBA00004132"/>
    </source>
</evidence>
<dbReference type="GO" id="GO:0072583">
    <property type="term" value="P:clathrin-dependent endocytosis"/>
    <property type="evidence" value="ECO:0000318"/>
    <property type="project" value="GO_Central"/>
</dbReference>
<organism evidence="11 12">
    <name type="scientific">Prunus persica</name>
    <name type="common">Peach</name>
    <name type="synonym">Amygdalus persica</name>
    <dbReference type="NCBI Taxonomy" id="3760"/>
    <lineage>
        <taxon>Eukaryota</taxon>
        <taxon>Viridiplantae</taxon>
        <taxon>Streptophyta</taxon>
        <taxon>Embryophyta</taxon>
        <taxon>Tracheophyta</taxon>
        <taxon>Spermatophyta</taxon>
        <taxon>Magnoliopsida</taxon>
        <taxon>eudicotyledons</taxon>
        <taxon>Gunneridae</taxon>
        <taxon>Pentapetalae</taxon>
        <taxon>rosids</taxon>
        <taxon>fabids</taxon>
        <taxon>Rosales</taxon>
        <taxon>Rosaceae</taxon>
        <taxon>Amygdaloideae</taxon>
        <taxon>Amygdaleae</taxon>
        <taxon>Prunus</taxon>
    </lineage>
</organism>
<evidence type="ECO:0000313" key="12">
    <source>
        <dbReference type="Proteomes" id="UP000006882"/>
    </source>
</evidence>
<dbReference type="GO" id="GO:0005905">
    <property type="term" value="C:clathrin-coated pit"/>
    <property type="evidence" value="ECO:0000318"/>
    <property type="project" value="GO_Central"/>
</dbReference>
<dbReference type="GO" id="GO:0005794">
    <property type="term" value="C:Golgi apparatus"/>
    <property type="evidence" value="ECO:0007669"/>
    <property type="project" value="UniProtKB-SubCell"/>
</dbReference>
<evidence type="ECO:0000256" key="3">
    <source>
        <dbReference type="ARBA" id="ARBA00004600"/>
    </source>
</evidence>
<feature type="region of interest" description="Disordered" evidence="9">
    <location>
        <begin position="12"/>
        <end position="54"/>
    </location>
</feature>
<dbReference type="InterPro" id="IPR048050">
    <property type="entry name" value="ANTH_N_plant"/>
</dbReference>
<feature type="region of interest" description="Disordered" evidence="9">
    <location>
        <begin position="479"/>
        <end position="536"/>
    </location>
</feature>
<keyword evidence="8" id="KW-0968">Cytoplasmic vesicle</keyword>
<reference evidence="11 12" key="1">
    <citation type="journal article" date="2013" name="Nat. Genet.">
        <title>The high-quality draft genome of peach (Prunus persica) identifies unique patterns of genetic diversity, domestication and genome evolution.</title>
        <authorList>
            <consortium name="International Peach Genome Initiative"/>
            <person name="Verde I."/>
            <person name="Abbott A.G."/>
            <person name="Scalabrin S."/>
            <person name="Jung S."/>
            <person name="Shu S."/>
            <person name="Marroni F."/>
            <person name="Zhebentyayeva T."/>
            <person name="Dettori M.T."/>
            <person name="Grimwood J."/>
            <person name="Cattonaro F."/>
            <person name="Zuccolo A."/>
            <person name="Rossini L."/>
            <person name="Jenkins J."/>
            <person name="Vendramin E."/>
            <person name="Meisel L.A."/>
            <person name="Decroocq V."/>
            <person name="Sosinski B."/>
            <person name="Prochnik S."/>
            <person name="Mitros T."/>
            <person name="Policriti A."/>
            <person name="Cipriani G."/>
            <person name="Dondini L."/>
            <person name="Ficklin S."/>
            <person name="Goodstein D.M."/>
            <person name="Xuan P."/>
            <person name="Del Fabbro C."/>
            <person name="Aramini V."/>
            <person name="Copetti D."/>
            <person name="Gonzalez S."/>
            <person name="Horner D.S."/>
            <person name="Falchi R."/>
            <person name="Lucas S."/>
            <person name="Mica E."/>
            <person name="Maldonado J."/>
            <person name="Lazzari B."/>
            <person name="Bielenberg D."/>
            <person name="Pirona R."/>
            <person name="Miculan M."/>
            <person name="Barakat A."/>
            <person name="Testolin R."/>
            <person name="Stella A."/>
            <person name="Tartarini S."/>
            <person name="Tonutti P."/>
            <person name="Arus P."/>
            <person name="Orellana A."/>
            <person name="Wells C."/>
            <person name="Main D."/>
            <person name="Vizzotto G."/>
            <person name="Silva H."/>
            <person name="Salamini F."/>
            <person name="Schmutz J."/>
            <person name="Morgante M."/>
            <person name="Rokhsar D.S."/>
        </authorList>
    </citation>
    <scope>NUCLEOTIDE SEQUENCE [LARGE SCALE GENOMIC DNA]</scope>
    <source>
        <strain evidence="12">cv. Nemared</strain>
    </source>
</reference>
<keyword evidence="6" id="KW-0472">Membrane</keyword>
<keyword evidence="12" id="KW-1185">Reference proteome</keyword>
<comment type="subcellular location">
    <subcellularLocation>
        <location evidence="1">Cytoplasmic vesicle</location>
        <location evidence="1">Clathrin-coated vesicle</location>
    </subcellularLocation>
    <subcellularLocation>
        <location evidence="2">Golgi apparatus</location>
    </subcellularLocation>
    <subcellularLocation>
        <location evidence="3">Membrane</location>
        <location evidence="3">Clathrin-coated pit</location>
    </subcellularLocation>
</comment>
<evidence type="ECO:0000256" key="8">
    <source>
        <dbReference type="ARBA" id="ARBA00023329"/>
    </source>
</evidence>
<dbReference type="SUPFAM" id="SSF48464">
    <property type="entry name" value="ENTH/VHS domain"/>
    <property type="match status" value="1"/>
</dbReference>
<evidence type="ECO:0000256" key="9">
    <source>
        <dbReference type="SAM" id="MobiDB-lite"/>
    </source>
</evidence>
<dbReference type="STRING" id="3760.A0A251Q3C2"/>
<dbReference type="SMR" id="A0A251Q3C2"/>
<feature type="compositionally biased region" description="Low complexity" evidence="9">
    <location>
        <begin position="429"/>
        <end position="443"/>
    </location>
</feature>
<dbReference type="InterPro" id="IPR014712">
    <property type="entry name" value="ANTH_dom_sf"/>
</dbReference>
<dbReference type="InterPro" id="IPR045192">
    <property type="entry name" value="AP180-like"/>
</dbReference>
<proteinExistence type="predicted"/>
<dbReference type="GO" id="GO:0005545">
    <property type="term" value="F:1-phosphatidylinositol binding"/>
    <property type="evidence" value="ECO:0000318"/>
    <property type="project" value="GO_Central"/>
</dbReference>
<feature type="compositionally biased region" description="Polar residues" evidence="9">
    <location>
        <begin position="503"/>
        <end position="516"/>
    </location>
</feature>
<dbReference type="AlphaFoldDB" id="A0A251Q3C2"/>
<evidence type="ECO:0000256" key="5">
    <source>
        <dbReference type="ARBA" id="ARBA00023034"/>
    </source>
</evidence>
<dbReference type="Gramene" id="ONI18341">
    <property type="protein sequence ID" value="ONI18341"/>
    <property type="gene ID" value="PRUPE_3G210200"/>
</dbReference>
<dbReference type="GO" id="GO:0048268">
    <property type="term" value="P:clathrin coat assembly"/>
    <property type="evidence" value="ECO:0007669"/>
    <property type="project" value="InterPro"/>
</dbReference>
<protein>
    <recommendedName>
        <fullName evidence="10">ENTH domain-containing protein</fullName>
    </recommendedName>
</protein>
<dbReference type="GO" id="GO:0005546">
    <property type="term" value="F:phosphatidylinositol-4,5-bisphosphate binding"/>
    <property type="evidence" value="ECO:0000318"/>
    <property type="project" value="GO_Central"/>
</dbReference>
<gene>
    <name evidence="11" type="ORF">PRUPE_3G210200</name>
</gene>
<evidence type="ECO:0000313" key="11">
    <source>
        <dbReference type="EMBL" id="ONI18341.1"/>
    </source>
</evidence>
<dbReference type="GO" id="GO:0032050">
    <property type="term" value="F:clathrin heavy chain binding"/>
    <property type="evidence" value="ECO:0000318"/>
    <property type="project" value="GO_Central"/>
</dbReference>
<dbReference type="Gene3D" id="1.20.58.150">
    <property type="entry name" value="ANTH domain"/>
    <property type="match status" value="1"/>
</dbReference>
<accession>A0A251Q3C2</accession>
<dbReference type="Pfam" id="PF07651">
    <property type="entry name" value="ANTH"/>
    <property type="match status" value="1"/>
</dbReference>
<evidence type="ECO:0000256" key="6">
    <source>
        <dbReference type="ARBA" id="ARBA00023136"/>
    </source>
</evidence>
<dbReference type="eggNOG" id="KOG0251">
    <property type="taxonomic scope" value="Eukaryota"/>
</dbReference>
<dbReference type="EMBL" id="CM007653">
    <property type="protein sequence ID" value="ONI18341.1"/>
    <property type="molecule type" value="Genomic_DNA"/>
</dbReference>
<dbReference type="GO" id="GO:0000149">
    <property type="term" value="F:SNARE binding"/>
    <property type="evidence" value="ECO:0000318"/>
    <property type="project" value="GO_Central"/>
</dbReference>
<dbReference type="InterPro" id="IPR011417">
    <property type="entry name" value="ANTH_dom"/>
</dbReference>
<keyword evidence="7" id="KW-0168">Coated pit</keyword>
<dbReference type="PROSITE" id="PS50942">
    <property type="entry name" value="ENTH"/>
    <property type="match status" value="1"/>
</dbReference>
<evidence type="ECO:0000256" key="4">
    <source>
        <dbReference type="ARBA" id="ARBA00022583"/>
    </source>
</evidence>
<dbReference type="SMART" id="SM00273">
    <property type="entry name" value="ENTH"/>
    <property type="match status" value="1"/>
</dbReference>
<dbReference type="PANTHER" id="PTHR22951">
    <property type="entry name" value="CLATHRIN ASSEMBLY PROTEIN"/>
    <property type="match status" value="1"/>
</dbReference>
<dbReference type="OrthoDB" id="44015at2759"/>
<dbReference type="InterPro" id="IPR013809">
    <property type="entry name" value="ENTH"/>
</dbReference>